<dbReference type="Proteomes" id="UP000649617">
    <property type="component" value="Unassembled WGS sequence"/>
</dbReference>
<proteinExistence type="predicted"/>
<feature type="non-terminal residue" evidence="1">
    <location>
        <position position="151"/>
    </location>
</feature>
<reference evidence="1" key="1">
    <citation type="submission" date="2021-02" db="EMBL/GenBank/DDBJ databases">
        <authorList>
            <person name="Dougan E. K."/>
            <person name="Rhodes N."/>
            <person name="Thang M."/>
            <person name="Chan C."/>
        </authorList>
    </citation>
    <scope>NUCLEOTIDE SEQUENCE</scope>
</reference>
<evidence type="ECO:0000313" key="2">
    <source>
        <dbReference type="Proteomes" id="UP000649617"/>
    </source>
</evidence>
<organism evidence="1 2">
    <name type="scientific">Symbiodinium pilosum</name>
    <name type="common">Dinoflagellate</name>
    <dbReference type="NCBI Taxonomy" id="2952"/>
    <lineage>
        <taxon>Eukaryota</taxon>
        <taxon>Sar</taxon>
        <taxon>Alveolata</taxon>
        <taxon>Dinophyceae</taxon>
        <taxon>Suessiales</taxon>
        <taxon>Symbiodiniaceae</taxon>
        <taxon>Symbiodinium</taxon>
    </lineage>
</organism>
<gene>
    <name evidence="1" type="primary">amt-3</name>
    <name evidence="1" type="ORF">SPIL2461_LOCUS11551</name>
</gene>
<sequence>PDASCILQTHRNTSELQVDGEGNELKPKFCKQGTQQLDFEGFKHGDKFPPNKIDGVKIIANGAKGCTGPLQIIDPKKFNFNAPKVMIYSKAGIPQQCDVGTTKVTFLFSKLQDVELIDLWDLVNGAVVEVFAKNGASLKKFVIPPGQPNNA</sequence>
<evidence type="ECO:0000313" key="1">
    <source>
        <dbReference type="EMBL" id="CAE7461960.1"/>
    </source>
</evidence>
<name>A0A812RZX5_SYMPI</name>
<protein>
    <submittedName>
        <fullName evidence="1">Amt-3 protein</fullName>
    </submittedName>
</protein>
<keyword evidence="2" id="KW-1185">Reference proteome</keyword>
<accession>A0A812RZX5</accession>
<feature type="non-terminal residue" evidence="1">
    <location>
        <position position="1"/>
    </location>
</feature>
<comment type="caution">
    <text evidence="1">The sequence shown here is derived from an EMBL/GenBank/DDBJ whole genome shotgun (WGS) entry which is preliminary data.</text>
</comment>
<dbReference type="EMBL" id="CAJNIZ010022460">
    <property type="protein sequence ID" value="CAE7461960.1"/>
    <property type="molecule type" value="Genomic_DNA"/>
</dbReference>
<dbReference type="AlphaFoldDB" id="A0A812RZX5"/>